<proteinExistence type="predicted"/>
<dbReference type="InterPro" id="IPR027417">
    <property type="entry name" value="P-loop_NTPase"/>
</dbReference>
<accession>A0A934I9F9</accession>
<dbReference type="Pfam" id="PF00005">
    <property type="entry name" value="ABC_tran"/>
    <property type="match status" value="1"/>
</dbReference>
<dbReference type="RefSeq" id="WP_198734093.1">
    <property type="nucleotide sequence ID" value="NZ_JAEINH010000008.1"/>
</dbReference>
<dbReference type="InterPro" id="IPR017871">
    <property type="entry name" value="ABC_transporter-like_CS"/>
</dbReference>
<evidence type="ECO:0000313" key="6">
    <source>
        <dbReference type="Proteomes" id="UP000602087"/>
    </source>
</evidence>
<evidence type="ECO:0000313" key="5">
    <source>
        <dbReference type="EMBL" id="MBI9115532.1"/>
    </source>
</evidence>
<dbReference type="AlphaFoldDB" id="A0A934I9F9"/>
<dbReference type="InterPro" id="IPR003439">
    <property type="entry name" value="ABC_transporter-like_ATP-bd"/>
</dbReference>
<evidence type="ECO:0000259" key="4">
    <source>
        <dbReference type="PROSITE" id="PS50893"/>
    </source>
</evidence>
<protein>
    <submittedName>
        <fullName evidence="5">ABC transporter ATP-binding protein</fullName>
    </submittedName>
</protein>
<dbReference type="PANTHER" id="PTHR42939:SF1">
    <property type="entry name" value="ABC TRANSPORTER ATP-BINDING PROTEIN ALBC-RELATED"/>
    <property type="match status" value="1"/>
</dbReference>
<evidence type="ECO:0000256" key="2">
    <source>
        <dbReference type="ARBA" id="ARBA00022741"/>
    </source>
</evidence>
<feature type="domain" description="ABC transporter" evidence="4">
    <location>
        <begin position="3"/>
        <end position="224"/>
    </location>
</feature>
<dbReference type="PANTHER" id="PTHR42939">
    <property type="entry name" value="ABC TRANSPORTER ATP-BINDING PROTEIN ALBC-RELATED"/>
    <property type="match status" value="1"/>
</dbReference>
<dbReference type="Proteomes" id="UP000602087">
    <property type="component" value="Unassembled WGS sequence"/>
</dbReference>
<evidence type="ECO:0000256" key="1">
    <source>
        <dbReference type="ARBA" id="ARBA00022448"/>
    </source>
</evidence>
<dbReference type="Gene3D" id="3.40.50.300">
    <property type="entry name" value="P-loop containing nucleotide triphosphate hydrolases"/>
    <property type="match status" value="1"/>
</dbReference>
<evidence type="ECO:0000256" key="3">
    <source>
        <dbReference type="ARBA" id="ARBA00022840"/>
    </source>
</evidence>
<gene>
    <name evidence="5" type="ORF">JAV76_10965</name>
</gene>
<reference evidence="5" key="1">
    <citation type="submission" date="2020-12" db="EMBL/GenBank/DDBJ databases">
        <title>Sanguibacter suaedae sp. nov., isolated from Suaeda aralocaspica.</title>
        <authorList>
            <person name="Ma Q."/>
        </authorList>
    </citation>
    <scope>NUCLEOTIDE SEQUENCE</scope>
    <source>
        <strain evidence="5">YZGR15</strain>
    </source>
</reference>
<dbReference type="SUPFAM" id="SSF52540">
    <property type="entry name" value="P-loop containing nucleoside triphosphate hydrolases"/>
    <property type="match status" value="1"/>
</dbReference>
<dbReference type="SMART" id="SM00382">
    <property type="entry name" value="AAA"/>
    <property type="match status" value="1"/>
</dbReference>
<comment type="caution">
    <text evidence="5">The sequence shown here is derived from an EMBL/GenBank/DDBJ whole genome shotgun (WGS) entry which is preliminary data.</text>
</comment>
<dbReference type="GO" id="GO:0016887">
    <property type="term" value="F:ATP hydrolysis activity"/>
    <property type="evidence" value="ECO:0007669"/>
    <property type="project" value="InterPro"/>
</dbReference>
<dbReference type="InterPro" id="IPR051782">
    <property type="entry name" value="ABC_Transporter_VariousFunc"/>
</dbReference>
<dbReference type="GO" id="GO:0005524">
    <property type="term" value="F:ATP binding"/>
    <property type="evidence" value="ECO:0007669"/>
    <property type="project" value="UniProtKB-KW"/>
</dbReference>
<keyword evidence="6" id="KW-1185">Reference proteome</keyword>
<keyword evidence="1" id="KW-0813">Transport</keyword>
<name>A0A934I9F9_9MICO</name>
<organism evidence="5 6">
    <name type="scientific">Sanguibacter suaedae</name>
    <dbReference type="NCBI Taxonomy" id="2795737"/>
    <lineage>
        <taxon>Bacteria</taxon>
        <taxon>Bacillati</taxon>
        <taxon>Actinomycetota</taxon>
        <taxon>Actinomycetes</taxon>
        <taxon>Micrococcales</taxon>
        <taxon>Sanguibacteraceae</taxon>
        <taxon>Sanguibacter</taxon>
    </lineage>
</organism>
<dbReference type="InterPro" id="IPR003593">
    <property type="entry name" value="AAA+_ATPase"/>
</dbReference>
<sequence>MVLRTHGLVVGHDRSPACGPVDVALERGDVLSVVGDNGAGKSTLLRTVLGLLEPVGGRVEVLGRAVDEREAWFRAAVASVLDTEAFIPGVTAREHLLLVARGHATPGPEGVVDDLLDRFGILDAGSRYPASLSSGQRRRLLLAAAFARPRELMVLDEPEQRLDGDMRRALATMIRDEQARGTAVLLATHDPVLLREVGAPVLVVGDRCVVVHAQDAADRLAGDRG</sequence>
<dbReference type="PROSITE" id="PS00211">
    <property type="entry name" value="ABC_TRANSPORTER_1"/>
    <property type="match status" value="1"/>
</dbReference>
<dbReference type="PROSITE" id="PS50893">
    <property type="entry name" value="ABC_TRANSPORTER_2"/>
    <property type="match status" value="1"/>
</dbReference>
<keyword evidence="2" id="KW-0547">Nucleotide-binding</keyword>
<keyword evidence="3 5" id="KW-0067">ATP-binding</keyword>
<dbReference type="EMBL" id="JAEINH010000008">
    <property type="protein sequence ID" value="MBI9115532.1"/>
    <property type="molecule type" value="Genomic_DNA"/>
</dbReference>